<evidence type="ECO:0000259" key="3">
    <source>
        <dbReference type="Pfam" id="PF00857"/>
    </source>
</evidence>
<dbReference type="Gene3D" id="3.40.50.850">
    <property type="entry name" value="Isochorismatase-like"/>
    <property type="match status" value="1"/>
</dbReference>
<proteinExistence type="inferred from homology"/>
<reference evidence="4" key="1">
    <citation type="submission" date="2020-12" db="EMBL/GenBank/DDBJ databases">
        <title>Vagococcus allomyrinae sp. nov. and Enterococcus lavae sp. nov., isolated from the larvae of Allomyrina dichotoma.</title>
        <authorList>
            <person name="Lee S.D."/>
        </authorList>
    </citation>
    <scope>NUCLEOTIDE SEQUENCE</scope>
    <source>
        <strain evidence="4">BWB3-3</strain>
    </source>
</reference>
<keyword evidence="2 4" id="KW-0378">Hydrolase</keyword>
<dbReference type="SUPFAM" id="SSF52499">
    <property type="entry name" value="Isochorismatase-like hydrolases"/>
    <property type="match status" value="1"/>
</dbReference>
<dbReference type="InterPro" id="IPR036380">
    <property type="entry name" value="Isochorismatase-like_sf"/>
</dbReference>
<dbReference type="InterPro" id="IPR050272">
    <property type="entry name" value="Isochorismatase-like_hydrls"/>
</dbReference>
<dbReference type="Pfam" id="PF00857">
    <property type="entry name" value="Isochorismatase"/>
    <property type="match status" value="1"/>
</dbReference>
<dbReference type="PANTHER" id="PTHR43540">
    <property type="entry name" value="PEROXYUREIDOACRYLATE/UREIDOACRYLATE AMIDOHYDROLASE-RELATED"/>
    <property type="match status" value="1"/>
</dbReference>
<sequence>MADCLIIIDLQRGLHTDEAPLYRLDNVLRITNERIADYRQQKRPIIFVQHEDQELVPTSEAWKLMDQLNNRGSDYYIAKTHANSFYQTILTKLLTDLKVREIEFCGAQTEYCVDTTIRVAHGLGYKLSMAQGSTTTLDGTELSAEQIIRHHEAIWNQRFLTFFNR</sequence>
<evidence type="ECO:0000313" key="5">
    <source>
        <dbReference type="Proteomes" id="UP000674938"/>
    </source>
</evidence>
<name>A0A940P4X1_9ENTE</name>
<keyword evidence="5" id="KW-1185">Reference proteome</keyword>
<evidence type="ECO:0000256" key="2">
    <source>
        <dbReference type="ARBA" id="ARBA00022801"/>
    </source>
</evidence>
<gene>
    <name evidence="4" type="ORF">I6N95_11485</name>
</gene>
<dbReference type="AlphaFoldDB" id="A0A940P4X1"/>
<dbReference type="GO" id="GO:0016787">
    <property type="term" value="F:hydrolase activity"/>
    <property type="evidence" value="ECO:0007669"/>
    <property type="project" value="UniProtKB-KW"/>
</dbReference>
<evidence type="ECO:0000256" key="1">
    <source>
        <dbReference type="ARBA" id="ARBA00006336"/>
    </source>
</evidence>
<comment type="caution">
    <text evidence="4">The sequence shown here is derived from an EMBL/GenBank/DDBJ whole genome shotgun (WGS) entry which is preliminary data.</text>
</comment>
<dbReference type="RefSeq" id="WP_209527834.1">
    <property type="nucleotide sequence ID" value="NZ_JAEEGA010000007.1"/>
</dbReference>
<organism evidence="4 5">
    <name type="scientific">Vagococcus allomyrinae</name>
    <dbReference type="NCBI Taxonomy" id="2794353"/>
    <lineage>
        <taxon>Bacteria</taxon>
        <taxon>Bacillati</taxon>
        <taxon>Bacillota</taxon>
        <taxon>Bacilli</taxon>
        <taxon>Lactobacillales</taxon>
        <taxon>Enterococcaceae</taxon>
        <taxon>Vagococcus</taxon>
    </lineage>
</organism>
<accession>A0A940P4X1</accession>
<dbReference type="Proteomes" id="UP000674938">
    <property type="component" value="Unassembled WGS sequence"/>
</dbReference>
<comment type="similarity">
    <text evidence="1">Belongs to the isochorismatase family.</text>
</comment>
<evidence type="ECO:0000313" key="4">
    <source>
        <dbReference type="EMBL" id="MBP1041629.1"/>
    </source>
</evidence>
<feature type="domain" description="Isochorismatase-like" evidence="3">
    <location>
        <begin position="4"/>
        <end position="138"/>
    </location>
</feature>
<dbReference type="EMBL" id="JAEEGA010000007">
    <property type="protein sequence ID" value="MBP1041629.1"/>
    <property type="molecule type" value="Genomic_DNA"/>
</dbReference>
<dbReference type="CDD" id="cd01014">
    <property type="entry name" value="nicotinamidase_related"/>
    <property type="match status" value="1"/>
</dbReference>
<dbReference type="PANTHER" id="PTHR43540:SF14">
    <property type="entry name" value="ISOCHORISMATASE"/>
    <property type="match status" value="1"/>
</dbReference>
<protein>
    <submittedName>
        <fullName evidence="4">Cysteine hydrolase</fullName>
    </submittedName>
</protein>
<dbReference type="InterPro" id="IPR000868">
    <property type="entry name" value="Isochorismatase-like_dom"/>
</dbReference>